<accession>A0A0B5EN82</accession>
<protein>
    <submittedName>
        <fullName evidence="1">Uncharacterized protein</fullName>
    </submittedName>
</protein>
<reference evidence="1 2" key="1">
    <citation type="submission" date="2015-01" db="EMBL/GenBank/DDBJ databases">
        <title>Enhanced salinomycin production by adjusting the supply of polyketide extender units in Streptomyce albus DSM 41398.</title>
        <authorList>
            <person name="Lu C."/>
        </authorList>
    </citation>
    <scope>NUCLEOTIDE SEQUENCE [LARGE SCALE GENOMIC DNA]</scope>
    <source>
        <strain evidence="2">ATCC 21838 / DSM 41398 / FERM P-419 / JCM 4703 / NBRC 107858</strain>
    </source>
</reference>
<dbReference type="AlphaFoldDB" id="A0A0B5EN82"/>
<evidence type="ECO:0000313" key="1">
    <source>
        <dbReference type="EMBL" id="AJE83069.1"/>
    </source>
</evidence>
<dbReference type="EMBL" id="CP010519">
    <property type="protein sequence ID" value="AJE83069.1"/>
    <property type="molecule type" value="Genomic_DNA"/>
</dbReference>
<dbReference type="Proteomes" id="UP000031523">
    <property type="component" value="Chromosome"/>
</dbReference>
<keyword evidence="2" id="KW-1185">Reference proteome</keyword>
<dbReference type="KEGG" id="sals:SLNWT_2693"/>
<name>A0A0B5EN82_STRA4</name>
<gene>
    <name evidence="1" type="ORF">SLNWT_2693</name>
</gene>
<evidence type="ECO:0000313" key="2">
    <source>
        <dbReference type="Proteomes" id="UP000031523"/>
    </source>
</evidence>
<proteinExistence type="predicted"/>
<organism evidence="1 2">
    <name type="scientific">Streptomyces albus (strain ATCC 21838 / DSM 41398 / FERM P-419 / JCM 4703 / NBRC 107858)</name>
    <dbReference type="NCBI Taxonomy" id="1081613"/>
    <lineage>
        <taxon>Bacteria</taxon>
        <taxon>Bacillati</taxon>
        <taxon>Actinomycetota</taxon>
        <taxon>Actinomycetes</taxon>
        <taxon>Kitasatosporales</taxon>
        <taxon>Streptomycetaceae</taxon>
        <taxon>Streptomyces</taxon>
    </lineage>
</organism>
<sequence>MDGMNDVQGSGDAVSLYRLLPGLERRNSRTLLLTEDSLDLLLGWQMGQEAPPQRIAARWNGDPRTPECPYPVGSPSAPVLNERAVAALGQTLGTAGRLVPVDIAGGASEAYSLYLVEAVADCLDEELSTPPNALKEIERPVFRPSAVPVDLPAFRIPQSPVYVHWNAWAARRLREAVGPEVEVRLVWSADPAEVPARPPWGF</sequence>